<name>A0A0N4ZSL8_PARTI</name>
<keyword evidence="2" id="KW-0732">Signal</keyword>
<evidence type="ECO:0000256" key="1">
    <source>
        <dbReference type="SAM" id="MobiDB-lite"/>
    </source>
</evidence>
<dbReference type="Proteomes" id="UP000038045">
    <property type="component" value="Unplaced"/>
</dbReference>
<feature type="compositionally biased region" description="Basic residues" evidence="1">
    <location>
        <begin position="54"/>
        <end position="81"/>
    </location>
</feature>
<reference evidence="4" key="1">
    <citation type="submission" date="2017-02" db="UniProtKB">
        <authorList>
            <consortium name="WormBaseParasite"/>
        </authorList>
    </citation>
    <scope>IDENTIFICATION</scope>
</reference>
<evidence type="ECO:0000313" key="4">
    <source>
        <dbReference type="WBParaSite" id="PTRK_0001150000.1"/>
    </source>
</evidence>
<sequence length="81" mass="9286">MFVSCDVFLLISIILSIIFTNTNVVNSHGVVSDIFGGSHSSEYSYEESGSYEHSHRHNRRRRPGNKRRRHNQGKNRRGRAG</sequence>
<dbReference type="WBParaSite" id="PTRK_0001150000.1">
    <property type="protein sequence ID" value="PTRK_0001150000.1"/>
    <property type="gene ID" value="PTRK_0001150000"/>
</dbReference>
<feature type="chain" id="PRO_5005892168" evidence="2">
    <location>
        <begin position="28"/>
        <end position="81"/>
    </location>
</feature>
<keyword evidence="3" id="KW-1185">Reference proteome</keyword>
<dbReference type="AlphaFoldDB" id="A0A0N4ZSL8"/>
<evidence type="ECO:0000313" key="3">
    <source>
        <dbReference type="Proteomes" id="UP000038045"/>
    </source>
</evidence>
<accession>A0A0N4ZSL8</accession>
<feature type="region of interest" description="Disordered" evidence="1">
    <location>
        <begin position="42"/>
        <end position="81"/>
    </location>
</feature>
<protein>
    <submittedName>
        <fullName evidence="4">Uncharacterized protein</fullName>
    </submittedName>
</protein>
<proteinExistence type="predicted"/>
<evidence type="ECO:0000256" key="2">
    <source>
        <dbReference type="SAM" id="SignalP"/>
    </source>
</evidence>
<feature type="signal peptide" evidence="2">
    <location>
        <begin position="1"/>
        <end position="27"/>
    </location>
</feature>
<organism evidence="3 4">
    <name type="scientific">Parastrongyloides trichosuri</name>
    <name type="common">Possum-specific nematode worm</name>
    <dbReference type="NCBI Taxonomy" id="131310"/>
    <lineage>
        <taxon>Eukaryota</taxon>
        <taxon>Metazoa</taxon>
        <taxon>Ecdysozoa</taxon>
        <taxon>Nematoda</taxon>
        <taxon>Chromadorea</taxon>
        <taxon>Rhabditida</taxon>
        <taxon>Tylenchina</taxon>
        <taxon>Panagrolaimomorpha</taxon>
        <taxon>Strongyloidoidea</taxon>
        <taxon>Strongyloididae</taxon>
        <taxon>Parastrongyloides</taxon>
    </lineage>
</organism>